<feature type="compositionally biased region" description="Polar residues" evidence="11">
    <location>
        <begin position="2176"/>
        <end position="2185"/>
    </location>
</feature>
<feature type="compositionally biased region" description="Polar residues" evidence="11">
    <location>
        <begin position="1114"/>
        <end position="1128"/>
    </location>
</feature>
<dbReference type="Proteomes" id="UP001152320">
    <property type="component" value="Chromosome 23"/>
</dbReference>
<evidence type="ECO:0000256" key="8">
    <source>
        <dbReference type="ARBA" id="ARBA00022949"/>
    </source>
</evidence>
<dbReference type="Pfam" id="PF00017">
    <property type="entry name" value="SH2"/>
    <property type="match status" value="1"/>
</dbReference>
<evidence type="ECO:0000256" key="1">
    <source>
        <dbReference type="ARBA" id="ARBA00004282"/>
    </source>
</evidence>
<feature type="compositionally biased region" description="Polar residues" evidence="11">
    <location>
        <begin position="2051"/>
        <end position="2090"/>
    </location>
</feature>
<evidence type="ECO:0000256" key="4">
    <source>
        <dbReference type="ARBA" id="ARBA00022723"/>
    </source>
</evidence>
<evidence type="ECO:0000259" key="14">
    <source>
        <dbReference type="PROSITE" id="PS51181"/>
    </source>
</evidence>
<dbReference type="PANTHER" id="PTHR45734">
    <property type="entry name" value="TENSIN"/>
    <property type="match status" value="1"/>
</dbReference>
<feature type="compositionally biased region" description="Polar residues" evidence="11">
    <location>
        <begin position="891"/>
        <end position="916"/>
    </location>
</feature>
<dbReference type="SUPFAM" id="SSF49562">
    <property type="entry name" value="C2 domain (Calcium/lipid-binding domain, CaLB)"/>
    <property type="match status" value="1"/>
</dbReference>
<feature type="compositionally biased region" description="Low complexity" evidence="11">
    <location>
        <begin position="499"/>
        <end position="513"/>
    </location>
</feature>
<feature type="compositionally biased region" description="Basic residues" evidence="11">
    <location>
        <begin position="1099"/>
        <end position="1112"/>
    </location>
</feature>
<feature type="region of interest" description="Disordered" evidence="11">
    <location>
        <begin position="716"/>
        <end position="741"/>
    </location>
</feature>
<dbReference type="Gene3D" id="3.30.505.10">
    <property type="entry name" value="SH2 domain"/>
    <property type="match status" value="1"/>
</dbReference>
<feature type="region of interest" description="Disordered" evidence="11">
    <location>
        <begin position="546"/>
        <end position="698"/>
    </location>
</feature>
<feature type="compositionally biased region" description="Polar residues" evidence="11">
    <location>
        <begin position="1743"/>
        <end position="1758"/>
    </location>
</feature>
<dbReference type="PROSITE" id="PS00479">
    <property type="entry name" value="ZF_DAG_PE_1"/>
    <property type="match status" value="1"/>
</dbReference>
<comment type="caution">
    <text evidence="16">The sequence shown here is derived from an EMBL/GenBank/DDBJ whole genome shotgun (WGS) entry which is preliminary data.</text>
</comment>
<evidence type="ECO:0000256" key="11">
    <source>
        <dbReference type="SAM" id="MobiDB-lite"/>
    </source>
</evidence>
<comment type="similarity">
    <text evidence="2">Belongs to the PTEN phosphatase protein family.</text>
</comment>
<dbReference type="InterPro" id="IPR035012">
    <property type="entry name" value="Tensin-like_SH2"/>
</dbReference>
<dbReference type="InterPro" id="IPR029023">
    <property type="entry name" value="Tensin_phosphatase"/>
</dbReference>
<dbReference type="InterPro" id="IPR036860">
    <property type="entry name" value="SH2_dom_sf"/>
</dbReference>
<accession>A0A9Q0YDA3</accession>
<feature type="compositionally biased region" description="Polar residues" evidence="11">
    <location>
        <begin position="935"/>
        <end position="967"/>
    </location>
</feature>
<reference evidence="16" key="1">
    <citation type="submission" date="2021-10" db="EMBL/GenBank/DDBJ databases">
        <title>Tropical sea cucumber genome reveals ecological adaptation and Cuvierian tubules defense mechanism.</title>
        <authorList>
            <person name="Chen T."/>
        </authorList>
    </citation>
    <scope>NUCLEOTIDE SEQUENCE</scope>
    <source>
        <strain evidence="16">Nanhai2018</strain>
        <tissue evidence="16">Muscle</tissue>
    </source>
</reference>
<organism evidence="16 17">
    <name type="scientific">Holothuria leucospilota</name>
    <name type="common">Black long sea cucumber</name>
    <name type="synonym">Mertensiothuria leucospilota</name>
    <dbReference type="NCBI Taxonomy" id="206669"/>
    <lineage>
        <taxon>Eukaryota</taxon>
        <taxon>Metazoa</taxon>
        <taxon>Echinodermata</taxon>
        <taxon>Eleutherozoa</taxon>
        <taxon>Echinozoa</taxon>
        <taxon>Holothuroidea</taxon>
        <taxon>Aspidochirotacea</taxon>
        <taxon>Aspidochirotida</taxon>
        <taxon>Holothuriidae</taxon>
        <taxon>Holothuria</taxon>
    </lineage>
</organism>
<feature type="domain" description="C2 tensin-type" evidence="15">
    <location>
        <begin position="326"/>
        <end position="451"/>
    </location>
</feature>
<feature type="compositionally biased region" description="Low complexity" evidence="11">
    <location>
        <begin position="1361"/>
        <end position="1376"/>
    </location>
</feature>
<feature type="region of interest" description="Disordered" evidence="11">
    <location>
        <begin position="1807"/>
        <end position="1831"/>
    </location>
</feature>
<sequence length="2837" mass="314851">MDLDSAIKELHSLSSSPKKTVRFAPDVEQFFTLTPKHWKDGVHESDLQPQDVADCQSHSFRTKVFKETQVCRVCQDVIWNEGRSCKSCKFSCHRRCEYKVITACVSPVNYPMPRNEEPKQSTLSQRNGDESKRKMMSPGTEIKTTIKSDGPVRYTFDLDVDYITERIIAMSFPSGGPEAQYRSNLKDVVNMLKTKHQNHYIIFNLSKRRNDIIKMNEQVLDVGWHDSLAPPLERLCSICKQIETWLKKDPQNVVVLHCKGSRSPIGVVVLAYMNYINITASSETALDRYAMKRFMEVKTDSHVQPSQFRYEDYFTGLLTGAISINSAPLFLHHIVIHGVPNYDANGGCRPFIRIYQGMQTVYTSGVYTVPEGTTKFVISLDKALPLRGDILVKCYHKKFRSNTRDVIFRCQFHTTAVVEYRLLFAKEDLDDACTDARFPQFTKVEFIFASTGDRLHNSDYVSHSNFPVDNTDDPLIRWDSYENFSKLVEGLDFEPESPQPNGGNNNNLSPGSPKYIYASDGSPYAQVQKTPSFNQAQQPVILQQTREPQVNQQPPPFNSRANGPHRDPNPYSSHNGPAGPSNGGIPVARDPQHSSGGRGVERTPSGRQINPKEQQELDELLRGIEDSKGLGGMNQVPGSPQTSPGVESPGNRRIVSVHAELKNAPLSVKKMSPPRPIIEEEFENSPRNDSSSEQNKPPVFIENRPVEQTIVPQSAPAVESSVMRGTRGSPSKESVPNTFQNMHPLPNGNVLREGVPLEHANPTYDYTETDDTQRRGDGVHPAIVEEPVTEVRLKASPVQLNSLESVPQMNVPTSSRTNYQPQPLRAQQQKIKFVTKYDDTPGGVQSPPPMSQPSNGPSSPSGVPIDDGLQWLQRQQDKLKEQKEKEITPQLHLNENRSPYYSSPLQVQEPSVQPSYQKGVHHGAPARTEPVSYSPGVTFSQSGTYSPSGSVKSEPVTLNTSRSNAPDNLSWLEQQQLKLREKRQREKLQLDPSYPLQVDTSFSASQLPSQPSSVSSVRSDVSGYSNTPYSHRQPDISISLRRGYQPEPLSMGGHVEPSQPPLRRGPPTPAYGYDNMDSSSRPGVVPVPSHDRPLEPSSHRYHYHLSHHHYHHGQNASPALNQGHQRPLPQSLTRRLAELSTNLNKDSSAQMPSMVPQNQNNSEEEIRTTTVQKKKKTIMVFPQQTSNYMTDLSESTKRDGMVLRDSFTPFQGENKSFVTQENVGHNPDSSQNYTLDSTDLKSNSREASKGLKSPYYNENVTLQSGKSFHNSGSEISQANVGVNSSYAIQNSSQTVKDEHLTNSPKGYPNMEVRQINIESENSKSRDPSAHDSGYSSAATDASSSKSQSPQTGDREKTDVYSSSNQANASKSSTSGTSSGGGSLSFLHQTSNQFLRNVIDSSKQRHGIVNLDEGIDSALSANVLESTRTIPPSSRPTGTKDLTNSMPTYDWVINRIRELRNSSDRIMGSDGDPRSSSMNGKAWEMESVSPSSSDISTGFQSDHGEHNAVVRRDSPRVGGATDPNHSASFVNHRSSRSMKRQQDSTIRSKSETREYTPRNHNRSRNDPFSNRGHRNALWIQERSMHVDDANTNTHDSLSTNDTLRTPLRSEKSRRVEGNLNLTKDLDEAMKTLQTWGDRIQALTHLYQEPGKYNMHDPPSNTLTNVSVRVSSTRNPSIDFRPHHENRTTMPKRSRSLTREPSDETRLFIDEPVSRSKGQTEAEANVNNSANVYSPNRYAQDTDLPLQSSKSHPVNRSNSLGGYDSDSAIHYKSTPGKLQPGSAESWIQNPGGLPSQESEYWNRIEGLRSPSEKLPRDMHSSNESLPNGGTTPKFPVGPKGYANMVKTCIAVVGKPPHGPDEHLPLSPTREKPGADDFLETSFPIHPEPSRKLDTNVQPVQESPLQVRRLEPAQVQLQEVSSGSKPTQPVQAQVDRVPYRVPQYAESQSRTPVGRERNGPLPQNDPLDVESLEALLGSVTPVEARGGVPDRPISPGSYPDKGGRGGYGPQYPSQPHKPQEPEIHYAEVQIEPNKSTQQKRSNPVEPVRYAHVQVQPTHGPSARQETSPYLSESQYPQVSQHPQTLPSHTSSPYTTVPAQPTQSTQQSQGPWYRQNALQPQSSTQVPSSQQPQPVVESVSKTHISPAKVVLHDFPALHTGEQRTPNQRVPIDAQVVVDNRQQVSSNPTVDSRHPELPAQQMSPPTHGYPMQQNQPPTSLGYQSQTMPASPTHGYPSQRSQPLLSQGYSSQQMQPSSQQHTSPSRSPGAQQVVPQYMQQPQRAVIEQSVPQQQGGTLPQYTHYHQTSPQHVSPQHIQQQPFSPQQVQQQHVSPQHVQQQHALPQHTQPQQQGMPQRVMYTQEVQQQQQPQYQHPQVQHLQQQSPTSGDLPSISFSEATPPPKHLDPSESPIFQQRLGGEESAKLPNLQNLEAGNAPPPMYPTYSDRAKGRPQPLYPTFSDRHRKGHGRIEEVFAGAQNGNYKTLYDNRGGARGRGSSGSDGSAVSPGTTSPVRQAVSPAGPSPSPSGRSTPSNFYLMPYTSPYGSNNSLADPNKEHVRFVKDLSAWWYKPHISREEAINMLRDKQPGAFVVRDSNSFPGAFGLAIKVAHPPANAPPKKGGDPTNELIRHFLIEPNTRGVRLKGCTNEPIFGSLSALIYQHTLTQLALPCKLVLPDVDPCGVDSPDVIDPKSAAALLQQGAACNVLYLQCVDMESLTGPSAVREAITRVMNQKEKPRGVKVHFKVSLKGVTLTDSARKLFFRKFFPVDSILYCGMDPGSRKFPRMEGQDDPDAKCFGFVSRKPGSLTDNECMVFAEYETEQPASAIVSFVTKVLLGSKQMKTP</sequence>
<feature type="compositionally biased region" description="Polar residues" evidence="11">
    <location>
        <begin position="1522"/>
        <end position="1531"/>
    </location>
</feature>
<proteinExistence type="inferred from homology"/>
<dbReference type="SMART" id="SM00462">
    <property type="entry name" value="PTB"/>
    <property type="match status" value="1"/>
</dbReference>
<keyword evidence="3" id="KW-0597">Phosphoprotein</keyword>
<feature type="compositionally biased region" description="Low complexity" evidence="11">
    <location>
        <begin position="2115"/>
        <end position="2135"/>
    </location>
</feature>
<evidence type="ECO:0000256" key="2">
    <source>
        <dbReference type="ARBA" id="ARBA00007881"/>
    </source>
</evidence>
<feature type="compositionally biased region" description="Basic and acidic residues" evidence="11">
    <location>
        <begin position="1539"/>
        <end position="1556"/>
    </location>
</feature>
<feature type="region of interest" description="Disordered" evidence="11">
    <location>
        <begin position="1320"/>
        <end position="1383"/>
    </location>
</feature>
<dbReference type="InterPro" id="IPR002219">
    <property type="entry name" value="PKC_DAG/PE"/>
</dbReference>
<evidence type="ECO:0000256" key="9">
    <source>
        <dbReference type="ARBA" id="ARBA00022999"/>
    </source>
</evidence>
<dbReference type="InterPro" id="IPR033929">
    <property type="entry name" value="Tensin_PTB"/>
</dbReference>
<dbReference type="Pfam" id="PF10409">
    <property type="entry name" value="PTEN_C2"/>
    <property type="match status" value="1"/>
</dbReference>
<feature type="compositionally biased region" description="Low complexity" evidence="11">
    <location>
        <begin position="2091"/>
        <end position="2105"/>
    </location>
</feature>
<dbReference type="SUPFAM" id="SSF55550">
    <property type="entry name" value="SH2 domain"/>
    <property type="match status" value="1"/>
</dbReference>
<feature type="compositionally biased region" description="Polar residues" evidence="11">
    <location>
        <begin position="1892"/>
        <end position="1901"/>
    </location>
</feature>
<gene>
    <name evidence="16" type="ORF">HOLleu_41214</name>
</gene>
<dbReference type="InterPro" id="IPR029021">
    <property type="entry name" value="Prot-tyrosine_phosphatase-like"/>
</dbReference>
<feature type="region of interest" description="Disordered" evidence="11">
    <location>
        <begin position="1462"/>
        <end position="1570"/>
    </location>
</feature>
<dbReference type="InterPro" id="IPR035892">
    <property type="entry name" value="C2_domain_sf"/>
</dbReference>
<feature type="compositionally biased region" description="Polar residues" evidence="11">
    <location>
        <begin position="2378"/>
        <end position="2391"/>
    </location>
</feature>
<dbReference type="Gene3D" id="3.90.190.10">
    <property type="entry name" value="Protein tyrosine phosphatase superfamily"/>
    <property type="match status" value="1"/>
</dbReference>
<feature type="region of interest" description="Disordered" evidence="11">
    <location>
        <begin position="1667"/>
        <end position="1765"/>
    </location>
</feature>
<evidence type="ECO:0000256" key="5">
    <source>
        <dbReference type="ARBA" id="ARBA00022801"/>
    </source>
</evidence>
<protein>
    <submittedName>
        <fullName evidence="16">Tensin</fullName>
    </submittedName>
</protein>
<feature type="compositionally biased region" description="Polar residues" evidence="11">
    <location>
        <begin position="804"/>
        <end position="830"/>
    </location>
</feature>
<dbReference type="InterPro" id="IPR006020">
    <property type="entry name" value="PTB/PI_dom"/>
</dbReference>
<evidence type="ECO:0000259" key="12">
    <source>
        <dbReference type="PROSITE" id="PS50001"/>
    </source>
</evidence>
<feature type="compositionally biased region" description="Polar residues" evidence="11">
    <location>
        <begin position="685"/>
        <end position="695"/>
    </location>
</feature>
<evidence type="ECO:0000256" key="10">
    <source>
        <dbReference type="PROSITE-ProRule" id="PRU00191"/>
    </source>
</evidence>
<feature type="compositionally biased region" description="Low complexity" evidence="11">
    <location>
        <begin position="852"/>
        <end position="864"/>
    </location>
</feature>
<dbReference type="PROSITE" id="PS50081">
    <property type="entry name" value="ZF_DAG_PE_2"/>
    <property type="match status" value="1"/>
</dbReference>
<feature type="compositionally biased region" description="Polar residues" evidence="11">
    <location>
        <begin position="728"/>
        <end position="741"/>
    </location>
</feature>
<feature type="region of interest" description="Disordered" evidence="11">
    <location>
        <begin position="1001"/>
        <end position="1128"/>
    </location>
</feature>
<keyword evidence="9 10" id="KW-0727">SH2 domain</keyword>
<feature type="domain" description="SH2" evidence="12">
    <location>
        <begin position="2562"/>
        <end position="2670"/>
    </location>
</feature>
<feature type="compositionally biased region" description="Polar residues" evidence="11">
    <location>
        <begin position="1487"/>
        <end position="1499"/>
    </location>
</feature>
<keyword evidence="8" id="KW-0965">Cell junction</keyword>
<evidence type="ECO:0000259" key="15">
    <source>
        <dbReference type="PROSITE" id="PS51182"/>
    </source>
</evidence>
<feature type="domain" description="Phorbol-ester/DAG-type" evidence="13">
    <location>
        <begin position="57"/>
        <end position="104"/>
    </location>
</feature>
<feature type="region of interest" description="Disordered" evidence="11">
    <location>
        <begin position="492"/>
        <end position="519"/>
    </location>
</feature>
<dbReference type="GO" id="GO:0046872">
    <property type="term" value="F:metal ion binding"/>
    <property type="evidence" value="ECO:0007669"/>
    <property type="project" value="UniProtKB-KW"/>
</dbReference>
<name>A0A9Q0YDA3_HOLLE</name>
<comment type="subcellular location">
    <subcellularLocation>
        <location evidence="1">Cell junction</location>
    </subcellularLocation>
</comment>
<dbReference type="SMART" id="SM01326">
    <property type="entry name" value="PTEN_C2"/>
    <property type="match status" value="1"/>
</dbReference>
<feature type="compositionally biased region" description="Polar residues" evidence="11">
    <location>
        <begin position="1912"/>
        <end position="1928"/>
    </location>
</feature>
<evidence type="ECO:0000259" key="13">
    <source>
        <dbReference type="PROSITE" id="PS50081"/>
    </source>
</evidence>
<feature type="region of interest" description="Disordered" evidence="11">
    <location>
        <begin position="2475"/>
        <end position="2528"/>
    </location>
</feature>
<feature type="region of interest" description="Disordered" evidence="11">
    <location>
        <begin position="2422"/>
        <end position="2458"/>
    </location>
</feature>
<feature type="region of interest" description="Disordered" evidence="11">
    <location>
        <begin position="1218"/>
        <end position="1255"/>
    </location>
</feature>
<dbReference type="CDD" id="cd01213">
    <property type="entry name" value="PTB_tensin"/>
    <property type="match status" value="1"/>
</dbReference>
<dbReference type="CDD" id="cd09927">
    <property type="entry name" value="SH2_Tensin_like"/>
    <property type="match status" value="1"/>
</dbReference>
<feature type="region of interest" description="Disordered" evidence="11">
    <location>
        <begin position="111"/>
        <end position="144"/>
    </location>
</feature>
<dbReference type="Gene3D" id="2.30.29.30">
    <property type="entry name" value="Pleckstrin-homology domain (PH domain)/Phosphotyrosine-binding domain (PTB)"/>
    <property type="match status" value="1"/>
</dbReference>
<dbReference type="InterPro" id="IPR046349">
    <property type="entry name" value="C1-like_sf"/>
</dbReference>
<evidence type="ECO:0000256" key="6">
    <source>
        <dbReference type="ARBA" id="ARBA00022833"/>
    </source>
</evidence>
<feature type="compositionally biased region" description="Polar residues" evidence="11">
    <location>
        <begin position="1218"/>
        <end position="1237"/>
    </location>
</feature>
<feature type="region of interest" description="Disordered" evidence="11">
    <location>
        <begin position="804"/>
        <end position="969"/>
    </location>
</feature>
<keyword evidence="7" id="KW-0904">Protein phosphatase</keyword>
<feature type="compositionally biased region" description="Low complexity" evidence="11">
    <location>
        <begin position="1001"/>
        <end position="1025"/>
    </location>
</feature>
<feature type="compositionally biased region" description="Basic and acidic residues" evidence="11">
    <location>
        <begin position="1855"/>
        <end position="1872"/>
    </location>
</feature>
<feature type="compositionally biased region" description="Pro residues" evidence="11">
    <location>
        <begin position="1058"/>
        <end position="1069"/>
    </location>
</feature>
<evidence type="ECO:0000313" key="17">
    <source>
        <dbReference type="Proteomes" id="UP001152320"/>
    </source>
</evidence>
<feature type="region of interest" description="Disordered" evidence="11">
    <location>
        <begin position="2176"/>
        <end position="2405"/>
    </location>
</feature>
<feature type="compositionally biased region" description="Basic and acidic residues" evidence="11">
    <location>
        <begin position="1807"/>
        <end position="1818"/>
    </location>
</feature>
<dbReference type="Gene3D" id="2.60.40.1110">
    <property type="match status" value="1"/>
</dbReference>
<feature type="compositionally biased region" description="Basic and acidic residues" evidence="11">
    <location>
        <begin position="1695"/>
        <end position="1718"/>
    </location>
</feature>
<dbReference type="GO" id="GO:0005925">
    <property type="term" value="C:focal adhesion"/>
    <property type="evidence" value="ECO:0007669"/>
    <property type="project" value="TreeGrafter"/>
</dbReference>
<dbReference type="SMART" id="SM00252">
    <property type="entry name" value="SH2"/>
    <property type="match status" value="1"/>
</dbReference>
<keyword evidence="5" id="KW-0378">Hydrolase</keyword>
<feature type="compositionally biased region" description="Basic and acidic residues" evidence="11">
    <location>
        <begin position="1089"/>
        <end position="1098"/>
    </location>
</feature>
<dbReference type="Pfam" id="PF08416">
    <property type="entry name" value="PTB"/>
    <property type="match status" value="1"/>
</dbReference>
<feature type="compositionally biased region" description="Low complexity" evidence="11">
    <location>
        <begin position="2307"/>
        <end position="2377"/>
    </location>
</feature>
<feature type="compositionally biased region" description="Polar residues" evidence="11">
    <location>
        <begin position="636"/>
        <end position="645"/>
    </location>
</feature>
<feature type="region of interest" description="Disordered" evidence="11">
    <location>
        <begin position="1143"/>
        <end position="1174"/>
    </location>
</feature>
<feature type="compositionally biased region" description="Low complexity" evidence="11">
    <location>
        <begin position="1332"/>
        <end position="1348"/>
    </location>
</feature>
<feature type="compositionally biased region" description="Basic and acidic residues" evidence="11">
    <location>
        <begin position="1501"/>
        <end position="1514"/>
    </location>
</feature>
<feature type="compositionally biased region" description="Polar residues" evidence="11">
    <location>
        <begin position="2206"/>
        <end position="2239"/>
    </location>
</feature>
<dbReference type="SMART" id="SM00109">
    <property type="entry name" value="C1"/>
    <property type="match status" value="1"/>
</dbReference>
<dbReference type="Pfam" id="PF00130">
    <property type="entry name" value="C1_1"/>
    <property type="match status" value="1"/>
</dbReference>
<dbReference type="InterPro" id="IPR011993">
    <property type="entry name" value="PH-like_dom_sf"/>
</dbReference>
<feature type="compositionally biased region" description="Basic and acidic residues" evidence="11">
    <location>
        <begin position="613"/>
        <end position="628"/>
    </location>
</feature>
<dbReference type="SUPFAM" id="SSF57889">
    <property type="entry name" value="Cysteine-rich domain"/>
    <property type="match status" value="1"/>
</dbReference>
<feature type="domain" description="Phosphatase tensin-type" evidence="14">
    <location>
        <begin position="152"/>
        <end position="321"/>
    </location>
</feature>
<feature type="compositionally biased region" description="Polar residues" evidence="11">
    <location>
        <begin position="2029"/>
        <end position="2038"/>
    </location>
</feature>
<dbReference type="PROSITE" id="PS51181">
    <property type="entry name" value="PPASE_TENSIN"/>
    <property type="match status" value="1"/>
</dbReference>
<keyword evidence="6" id="KW-0862">Zinc</keyword>
<feature type="compositionally biased region" description="Basic and acidic residues" evidence="11">
    <location>
        <begin position="875"/>
        <end position="887"/>
    </location>
</feature>
<feature type="compositionally biased region" description="Low complexity" evidence="11">
    <location>
        <begin position="2240"/>
        <end position="2276"/>
    </location>
</feature>
<feature type="compositionally biased region" description="Low complexity" evidence="11">
    <location>
        <begin position="1719"/>
        <end position="1734"/>
    </location>
</feature>
<feature type="compositionally biased region" description="Basic and acidic residues" evidence="11">
    <location>
        <begin position="1320"/>
        <end position="1329"/>
    </location>
</feature>
<dbReference type="InterPro" id="IPR013625">
    <property type="entry name" value="PTB"/>
</dbReference>
<evidence type="ECO:0000313" key="16">
    <source>
        <dbReference type="EMBL" id="KAJ8019569.1"/>
    </source>
</evidence>
<dbReference type="PROSITE" id="PS51182">
    <property type="entry name" value="C2_TENSIN"/>
    <property type="match status" value="1"/>
</dbReference>
<dbReference type="InterPro" id="IPR014020">
    <property type="entry name" value="Tensin_C2-dom"/>
</dbReference>
<evidence type="ECO:0000256" key="3">
    <source>
        <dbReference type="ARBA" id="ARBA00022553"/>
    </source>
</evidence>
<dbReference type="EMBL" id="JAIZAY010000023">
    <property type="protein sequence ID" value="KAJ8019569.1"/>
    <property type="molecule type" value="Genomic_DNA"/>
</dbReference>
<keyword evidence="17" id="KW-1185">Reference proteome</keyword>
<dbReference type="PANTHER" id="PTHR45734:SF10">
    <property type="entry name" value="BLISTERY, ISOFORM A"/>
    <property type="match status" value="1"/>
</dbReference>
<feature type="compositionally biased region" description="Basic and acidic residues" evidence="11">
    <location>
        <begin position="1238"/>
        <end position="1249"/>
    </location>
</feature>
<dbReference type="InterPro" id="IPR051484">
    <property type="entry name" value="Tensin_PTEN_phosphatase"/>
</dbReference>
<feature type="compositionally biased region" description="Low complexity" evidence="11">
    <location>
        <begin position="1078"/>
        <end position="1088"/>
    </location>
</feature>
<feature type="compositionally biased region" description="Polar residues" evidence="11">
    <location>
        <begin position="1819"/>
        <end position="1828"/>
    </location>
</feature>
<dbReference type="SUPFAM" id="SSF50729">
    <property type="entry name" value="PH domain-like"/>
    <property type="match status" value="1"/>
</dbReference>
<feature type="compositionally biased region" description="Polar residues" evidence="11">
    <location>
        <begin position="1143"/>
        <end position="1161"/>
    </location>
</feature>
<dbReference type="CDD" id="cd20826">
    <property type="entry name" value="C1_TNS2-like"/>
    <property type="match status" value="1"/>
</dbReference>
<feature type="region of interest" description="Disordered" evidence="11">
    <location>
        <begin position="1853"/>
        <end position="1872"/>
    </location>
</feature>
<keyword evidence="4" id="KW-0479">Metal-binding</keyword>
<dbReference type="Gene3D" id="3.30.60.20">
    <property type="match status" value="1"/>
</dbReference>
<dbReference type="SUPFAM" id="SSF52799">
    <property type="entry name" value="(Phosphotyrosine protein) phosphatases II"/>
    <property type="match status" value="1"/>
</dbReference>
<dbReference type="OrthoDB" id="6273691at2759"/>
<dbReference type="PROSITE" id="PS50001">
    <property type="entry name" value="SH2"/>
    <property type="match status" value="1"/>
</dbReference>
<dbReference type="GO" id="GO:0004721">
    <property type="term" value="F:phosphoprotein phosphatase activity"/>
    <property type="evidence" value="ECO:0007669"/>
    <property type="project" value="UniProtKB-KW"/>
</dbReference>
<dbReference type="InterPro" id="IPR000980">
    <property type="entry name" value="SH2"/>
</dbReference>
<feature type="region of interest" description="Disordered" evidence="11">
    <location>
        <begin position="1884"/>
        <end position="2137"/>
    </location>
</feature>
<feature type="compositionally biased region" description="Polar residues" evidence="11">
    <location>
        <begin position="2283"/>
        <end position="2306"/>
    </location>
</feature>
<evidence type="ECO:0000256" key="7">
    <source>
        <dbReference type="ARBA" id="ARBA00022912"/>
    </source>
</evidence>